<evidence type="ECO:0000256" key="1">
    <source>
        <dbReference type="ARBA" id="ARBA00022737"/>
    </source>
</evidence>
<dbReference type="GO" id="GO:0006508">
    <property type="term" value="P:proteolysis"/>
    <property type="evidence" value="ECO:0007669"/>
    <property type="project" value="InterPro"/>
</dbReference>
<protein>
    <recommendedName>
        <fullName evidence="4">Apple domain-containing protein</fullName>
    </recommendedName>
</protein>
<evidence type="ECO:0000256" key="2">
    <source>
        <dbReference type="ARBA" id="ARBA00023157"/>
    </source>
</evidence>
<keyword evidence="3" id="KW-0472">Membrane</keyword>
<evidence type="ECO:0000313" key="6">
    <source>
        <dbReference type="EMBL" id="CAL1170329.1"/>
    </source>
</evidence>
<reference evidence="6" key="2">
    <citation type="submission" date="2024-04" db="EMBL/GenBank/DDBJ databases">
        <authorList>
            <person name="Chen Y."/>
            <person name="Shah S."/>
            <person name="Dougan E. K."/>
            <person name="Thang M."/>
            <person name="Chan C."/>
        </authorList>
    </citation>
    <scope>NUCLEOTIDE SEQUENCE [LARGE SCALE GENOMIC DNA]</scope>
</reference>
<dbReference type="EMBL" id="CAMXCT030006611">
    <property type="protein sequence ID" value="CAL4804266.1"/>
    <property type="molecule type" value="Genomic_DNA"/>
</dbReference>
<keyword evidence="3" id="KW-0812">Transmembrane</keyword>
<keyword evidence="2" id="KW-1015">Disulfide bond</keyword>
<proteinExistence type="predicted"/>
<reference evidence="5" key="1">
    <citation type="submission" date="2022-10" db="EMBL/GenBank/DDBJ databases">
        <authorList>
            <person name="Chen Y."/>
            <person name="Dougan E. K."/>
            <person name="Chan C."/>
            <person name="Rhodes N."/>
            <person name="Thang M."/>
        </authorList>
    </citation>
    <scope>NUCLEOTIDE SEQUENCE</scope>
</reference>
<organism evidence="5">
    <name type="scientific">Cladocopium goreaui</name>
    <dbReference type="NCBI Taxonomy" id="2562237"/>
    <lineage>
        <taxon>Eukaryota</taxon>
        <taxon>Sar</taxon>
        <taxon>Alveolata</taxon>
        <taxon>Dinophyceae</taxon>
        <taxon>Suessiales</taxon>
        <taxon>Symbiodiniaceae</taxon>
        <taxon>Cladocopium</taxon>
    </lineage>
</organism>
<keyword evidence="7" id="KW-1185">Reference proteome</keyword>
<keyword evidence="3" id="KW-1133">Transmembrane helix</keyword>
<evidence type="ECO:0000313" key="5">
    <source>
        <dbReference type="EMBL" id="CAI4016954.1"/>
    </source>
</evidence>
<evidence type="ECO:0000313" key="7">
    <source>
        <dbReference type="Proteomes" id="UP001152797"/>
    </source>
</evidence>
<evidence type="ECO:0000259" key="4">
    <source>
        <dbReference type="SMART" id="SM00223"/>
    </source>
</evidence>
<feature type="domain" description="Apple" evidence="4">
    <location>
        <begin position="71"/>
        <end position="145"/>
    </location>
</feature>
<keyword evidence="1" id="KW-0677">Repeat</keyword>
<dbReference type="InterPro" id="IPR000177">
    <property type="entry name" value="Apple"/>
</dbReference>
<dbReference type="EMBL" id="CAMXCT020006611">
    <property type="protein sequence ID" value="CAL1170329.1"/>
    <property type="molecule type" value="Genomic_DNA"/>
</dbReference>
<gene>
    <name evidence="5" type="ORF">C1SCF055_LOCUS41635</name>
</gene>
<dbReference type="AlphaFoldDB" id="A0A9P1DWA0"/>
<dbReference type="Gene3D" id="3.50.4.10">
    <property type="entry name" value="Hepatocyte Growth Factor"/>
    <property type="match status" value="1"/>
</dbReference>
<comment type="caution">
    <text evidence="5">The sequence shown here is derived from an EMBL/GenBank/DDBJ whole genome shotgun (WGS) entry which is preliminary data.</text>
</comment>
<evidence type="ECO:0000256" key="3">
    <source>
        <dbReference type="SAM" id="Phobius"/>
    </source>
</evidence>
<name>A0A9P1DWA0_9DINO</name>
<dbReference type="EMBL" id="CAMXCT010006611">
    <property type="protein sequence ID" value="CAI4016954.1"/>
    <property type="molecule type" value="Genomic_DNA"/>
</dbReference>
<dbReference type="GO" id="GO:0005576">
    <property type="term" value="C:extracellular region"/>
    <property type="evidence" value="ECO:0007669"/>
    <property type="project" value="InterPro"/>
</dbReference>
<feature type="transmembrane region" description="Helical" evidence="3">
    <location>
        <begin position="32"/>
        <end position="51"/>
    </location>
</feature>
<dbReference type="Proteomes" id="UP001152797">
    <property type="component" value="Unassembled WGS sequence"/>
</dbReference>
<accession>A0A9P1DWA0</accession>
<sequence length="477" mass="52047">MDERESLVHPHAPKDSFAIWWRTFYKRSSFRTAILSLAVLLVLAFAVFVFGRLPKGIAFLAPDFVKGFGSCYQVGMYYADPVRLPHLFKSLQPDAQACQGECAISIGCTHFTYWPDGGCLLTGPTSHLKAAPEAYARSITGPRECPEVEEVPSHAAEPSRAKVVDFSVDGAPMQPSVPRANPWSREARVLGQNGSSCSAYPTCAEDRLQGECCPNDEGVMLSCCKGPLLNAEEAAPGSACSSFKACMAMNLREGACCPSPAGIRLRFDAGYAGYADDILVASKSRQSCITARPNELIPEVPTESKMKIFRLLHDYCMEAWADLHSSNPQDADGSRLLEKLKELPLLVPFLHQQSLAIPVSVKARVLKMAALYDLPQSMRLLDEELLSRARDRLMALGDLPSQVELEELAKKVRSELSSNVAEDASILSGHVPGIHEAPQVSGLGLKILGKCGEKDILLKSHIKGVLRNLKADHAEWL</sequence>
<dbReference type="SMART" id="SM00223">
    <property type="entry name" value="APPLE"/>
    <property type="match status" value="1"/>
</dbReference>